<comment type="caution">
    <text evidence="2">The sequence shown here is derived from an EMBL/GenBank/DDBJ whole genome shotgun (WGS) entry which is preliminary data.</text>
</comment>
<evidence type="ECO:0000313" key="2">
    <source>
        <dbReference type="EMBL" id="MCS0598351.1"/>
    </source>
</evidence>
<dbReference type="Proteomes" id="UP001206572">
    <property type="component" value="Unassembled WGS sequence"/>
</dbReference>
<evidence type="ECO:0000313" key="3">
    <source>
        <dbReference type="Proteomes" id="UP001206572"/>
    </source>
</evidence>
<sequence length="618" mass="65950">MTRHETPATRFASWSAADRITGPPQVRGPLPTMLAAALAGVLAGSGVLTASSPAQAADVKASGRIMAGHIVRVQERDPHLMTGVNAAAIGLSGLGSGGNADDANTNYDKGDAVSRAVKAIVEVSAVEGGWSGMLRAKAWHDAGLHRDGRPWGNVANGYAAGAPLSDSGAPRRSRFSGVTLLDAWVQGRFMPAALPLTVRLGQQTLPWGERALTPGGLEALNPRDAPGLHRAAPVQAETVVPRPMLFARLEPAAGFGVEAFYQPGFRPSTLDVCGTLWSMSDYLVDGCDKVMSGQPIVSDRARLPLGAYQKRLPTRHPDAGEFGVGFSWRPQGTELEVGLYHARYHSRSALPSLRRSGRPDGPALIAGDPDGRNMAYFTEYPEGLRISALTISHKLDAAAVHGELSYRPGTPFMLAPGDVLQPFLSATAPALLRARADAVAPGGVFHGYDLYAMWQAQLGARRDWQWGGVKLTGVAEFVGKHARELPAASVVRYGRADIFGVGPVHGQCTVTTGDAARQCSLRGYATPNAWGYRLRLDARLPTLGPQLATSASLLFVHDVKGWSGDLLLGEGRRSMNLALRFEYRKRYLAELGYQPSWGGDYHQAADRDTASFALGLKF</sequence>
<name>A0ABT2AQE5_9BURK</name>
<dbReference type="InterPro" id="IPR010727">
    <property type="entry name" value="DUF1302"/>
</dbReference>
<reference evidence="2 3" key="1">
    <citation type="submission" date="2022-08" db="EMBL/GenBank/DDBJ databases">
        <title>Reclassification of Massilia species as members of the genera Telluria, Duganella, Pseudoduganella, Mokoshia gen. nov. and Zemynaea gen. nov. using orthogonal and non-orthogonal genome-based approaches.</title>
        <authorList>
            <person name="Bowman J.P."/>
        </authorList>
    </citation>
    <scope>NUCLEOTIDE SEQUENCE [LARGE SCALE GENOMIC DNA]</scope>
    <source>
        <strain evidence="2 3">JCM 31661</strain>
    </source>
</reference>
<dbReference type="RefSeq" id="WP_258829363.1">
    <property type="nucleotide sequence ID" value="NZ_JANUHA010000014.1"/>
</dbReference>
<dbReference type="EMBL" id="JANUHA010000014">
    <property type="protein sequence ID" value="MCS0598351.1"/>
    <property type="molecule type" value="Genomic_DNA"/>
</dbReference>
<gene>
    <name evidence="2" type="ORF">NX780_18570</name>
</gene>
<proteinExistence type="predicted"/>
<feature type="region of interest" description="Disordered" evidence="1">
    <location>
        <begin position="1"/>
        <end position="24"/>
    </location>
</feature>
<accession>A0ABT2AQE5</accession>
<dbReference type="Pfam" id="PF06980">
    <property type="entry name" value="DUF1302"/>
    <property type="match status" value="1"/>
</dbReference>
<evidence type="ECO:0000256" key="1">
    <source>
        <dbReference type="SAM" id="MobiDB-lite"/>
    </source>
</evidence>
<keyword evidence="3" id="KW-1185">Reference proteome</keyword>
<organism evidence="2 3">
    <name type="scientific">Massilia agri</name>
    <dbReference type="NCBI Taxonomy" id="1886785"/>
    <lineage>
        <taxon>Bacteria</taxon>
        <taxon>Pseudomonadati</taxon>
        <taxon>Pseudomonadota</taxon>
        <taxon>Betaproteobacteria</taxon>
        <taxon>Burkholderiales</taxon>
        <taxon>Oxalobacteraceae</taxon>
        <taxon>Telluria group</taxon>
        <taxon>Massilia</taxon>
    </lineage>
</organism>
<protein>
    <submittedName>
        <fullName evidence="2">DUF1302 domain-containing protein</fullName>
    </submittedName>
</protein>